<evidence type="ECO:0000256" key="1">
    <source>
        <dbReference type="SAM" id="MobiDB-lite"/>
    </source>
</evidence>
<feature type="compositionally biased region" description="Basic and acidic residues" evidence="1">
    <location>
        <begin position="76"/>
        <end position="87"/>
    </location>
</feature>
<feature type="compositionally biased region" description="Polar residues" evidence="1">
    <location>
        <begin position="138"/>
        <end position="151"/>
    </location>
</feature>
<feature type="compositionally biased region" description="Basic residues" evidence="1">
    <location>
        <begin position="256"/>
        <end position="265"/>
    </location>
</feature>
<feature type="compositionally biased region" description="Low complexity" evidence="1">
    <location>
        <begin position="341"/>
        <end position="351"/>
    </location>
</feature>
<dbReference type="Proteomes" id="UP001153069">
    <property type="component" value="Unassembled WGS sequence"/>
</dbReference>
<feature type="compositionally biased region" description="Polar residues" evidence="1">
    <location>
        <begin position="268"/>
        <end position="281"/>
    </location>
</feature>
<feature type="compositionally biased region" description="Polar residues" evidence="1">
    <location>
        <begin position="221"/>
        <end position="235"/>
    </location>
</feature>
<name>A0A9N8EUM2_9STRA</name>
<feature type="region of interest" description="Disordered" evidence="1">
    <location>
        <begin position="542"/>
        <end position="572"/>
    </location>
</feature>
<feature type="compositionally biased region" description="Basic residues" evidence="1">
    <location>
        <begin position="290"/>
        <end position="299"/>
    </location>
</feature>
<feature type="compositionally biased region" description="Basic and acidic residues" evidence="1">
    <location>
        <begin position="542"/>
        <end position="556"/>
    </location>
</feature>
<sequence length="595" mass="66610">MVGTRYQGVDNSNYLPPEPGCSQIPMEPEAKEEEPAEPENSWQSEQKNRLSGIITRRRSAVGLMAADDADDGSPMKGEKTRPDDRIAKRTLGQCSGMARSSSNPSLRDARHGTSKPSKVYPLEHNDKPTRGERRGNVGPQSNLLQRQSSKNDLLRGHNSSHHLRNRRRSRAPMDTNTVQRSSSNPNLIDSLNKAHATKNDLLKGNGSSHHARSLHRRRASMDSNTMQRSSSNPNLMDNLKAHSTKNDLLKGNGSSHHSRNPHRRRASMDTNTMQRSSSNPNLMDGLKSRSSSRLRRASSNRKLMDQKQQQHNQQQQQEPSSKPTSRRSSMARPRSNPNLMKAATTNTTNKNGCPRRASSNGDLTLLKKKTDSNPNLLGHQRRVSSKTTATNPAKKDSKQPRRCHSRAQSFDESKDTGKILPNWRRRSKSSQEEDDESDESEHNNKRDPVAMYNRVRQRVTAAMREDRSIDDIDSSVDDIDMSAVSRDISWGDVSDSDIDLSVANLHMAKNAGCHGSSREFLTSNSLLNLGLQGDFLCRTKLDSEDKTDNPHTDSGRGRRQKAKQAKPQPMTKLDQVMAIQRNWKSASNQLAHVTL</sequence>
<feature type="compositionally biased region" description="Polar residues" evidence="1">
    <location>
        <begin position="174"/>
        <end position="189"/>
    </location>
</feature>
<reference evidence="2" key="1">
    <citation type="submission" date="2020-06" db="EMBL/GenBank/DDBJ databases">
        <authorList>
            <consortium name="Plant Systems Biology data submission"/>
        </authorList>
    </citation>
    <scope>NUCLEOTIDE SEQUENCE</scope>
    <source>
        <strain evidence="2">D6</strain>
    </source>
</reference>
<gene>
    <name evidence="2" type="ORF">SEMRO_1809_G299040.2</name>
</gene>
<dbReference type="EMBL" id="CAICTM010001807">
    <property type="protein sequence ID" value="CAB9526314.1"/>
    <property type="molecule type" value="Genomic_DNA"/>
</dbReference>
<evidence type="ECO:0000313" key="2">
    <source>
        <dbReference type="EMBL" id="CAB9526314.1"/>
    </source>
</evidence>
<feature type="region of interest" description="Disordered" evidence="1">
    <location>
        <begin position="1"/>
        <end position="451"/>
    </location>
</feature>
<feature type="compositionally biased region" description="Basic and acidic residues" evidence="1">
    <location>
        <begin position="121"/>
        <end position="135"/>
    </location>
</feature>
<feature type="compositionally biased region" description="Basic residues" evidence="1">
    <location>
        <begin position="209"/>
        <end position="218"/>
    </location>
</feature>
<keyword evidence="3" id="KW-1185">Reference proteome</keyword>
<evidence type="ECO:0000313" key="3">
    <source>
        <dbReference type="Proteomes" id="UP001153069"/>
    </source>
</evidence>
<organism evidence="2 3">
    <name type="scientific">Seminavis robusta</name>
    <dbReference type="NCBI Taxonomy" id="568900"/>
    <lineage>
        <taxon>Eukaryota</taxon>
        <taxon>Sar</taxon>
        <taxon>Stramenopiles</taxon>
        <taxon>Ochrophyta</taxon>
        <taxon>Bacillariophyta</taxon>
        <taxon>Bacillariophyceae</taxon>
        <taxon>Bacillariophycidae</taxon>
        <taxon>Naviculales</taxon>
        <taxon>Naviculaceae</taxon>
        <taxon>Seminavis</taxon>
    </lineage>
</organism>
<dbReference type="AlphaFoldDB" id="A0A9N8EUM2"/>
<comment type="caution">
    <text evidence="2">The sequence shown here is derived from an EMBL/GenBank/DDBJ whole genome shotgun (WGS) entry which is preliminary data.</text>
</comment>
<feature type="compositionally biased region" description="Low complexity" evidence="1">
    <location>
        <begin position="306"/>
        <end position="317"/>
    </location>
</feature>
<feature type="compositionally biased region" description="Basic residues" evidence="1">
    <location>
        <begin position="158"/>
        <end position="170"/>
    </location>
</feature>
<proteinExistence type="predicted"/>
<accession>A0A9N8EUM2</accession>
<feature type="compositionally biased region" description="Polar residues" evidence="1">
    <location>
        <begin position="318"/>
        <end position="328"/>
    </location>
</feature>
<protein>
    <submittedName>
        <fullName evidence="2">Uncharacterized protein</fullName>
    </submittedName>
</protein>